<proteinExistence type="predicted"/>
<keyword evidence="1" id="KW-1133">Transmembrane helix</keyword>
<evidence type="ECO:0000313" key="4">
    <source>
        <dbReference type="Proteomes" id="UP000275232"/>
    </source>
</evidence>
<dbReference type="EMBL" id="RPFZ01000001">
    <property type="protein sequence ID" value="RPF72227.1"/>
    <property type="molecule type" value="Genomic_DNA"/>
</dbReference>
<name>A0A3N5CU44_9SPHN</name>
<dbReference type="AlphaFoldDB" id="A0A3N5CU44"/>
<dbReference type="Proteomes" id="UP000275232">
    <property type="component" value="Unassembled WGS sequence"/>
</dbReference>
<dbReference type="NCBIfam" id="TIGR02595">
    <property type="entry name" value="PEP_CTERM"/>
    <property type="match status" value="1"/>
</dbReference>
<keyword evidence="1" id="KW-0812">Transmembrane</keyword>
<organism evidence="3 4">
    <name type="scientific">Aurantiacibacter spongiae</name>
    <dbReference type="NCBI Taxonomy" id="2488860"/>
    <lineage>
        <taxon>Bacteria</taxon>
        <taxon>Pseudomonadati</taxon>
        <taxon>Pseudomonadota</taxon>
        <taxon>Alphaproteobacteria</taxon>
        <taxon>Sphingomonadales</taxon>
        <taxon>Erythrobacteraceae</taxon>
        <taxon>Aurantiacibacter</taxon>
    </lineage>
</organism>
<sequence length="57" mass="5733">MPSRLSLAVVLVAIPAPAAAQASASVPEGSSALLFAVGALGVLVGRRFSIRRSDRGD</sequence>
<protein>
    <submittedName>
        <fullName evidence="3">PEP-CTERM sorting domain-containing protein</fullName>
    </submittedName>
</protein>
<evidence type="ECO:0000256" key="2">
    <source>
        <dbReference type="SAM" id="SignalP"/>
    </source>
</evidence>
<keyword evidence="2" id="KW-0732">Signal</keyword>
<evidence type="ECO:0000256" key="1">
    <source>
        <dbReference type="SAM" id="Phobius"/>
    </source>
</evidence>
<accession>A0A3N5CU44</accession>
<reference evidence="3 4" key="1">
    <citation type="submission" date="2018-11" db="EMBL/GenBank/DDBJ databases">
        <title>Erythrobacter spongiae sp. nov., isolated from a marine sponge.</title>
        <authorList>
            <person name="Zhuang L."/>
            <person name="Luo L."/>
        </authorList>
    </citation>
    <scope>NUCLEOTIDE SEQUENCE [LARGE SCALE GENOMIC DNA]</scope>
    <source>
        <strain evidence="3 4">HN-E23</strain>
    </source>
</reference>
<comment type="caution">
    <text evidence="3">The sequence shown here is derived from an EMBL/GenBank/DDBJ whole genome shotgun (WGS) entry which is preliminary data.</text>
</comment>
<feature type="signal peptide" evidence="2">
    <location>
        <begin position="1"/>
        <end position="20"/>
    </location>
</feature>
<keyword evidence="1" id="KW-0472">Membrane</keyword>
<keyword evidence="4" id="KW-1185">Reference proteome</keyword>
<gene>
    <name evidence="3" type="ORF">EG799_11780</name>
</gene>
<dbReference type="RefSeq" id="WP_123881440.1">
    <property type="nucleotide sequence ID" value="NZ_RPFZ01000001.1"/>
</dbReference>
<feature type="transmembrane region" description="Helical" evidence="1">
    <location>
        <begin position="32"/>
        <end position="49"/>
    </location>
</feature>
<feature type="chain" id="PRO_5018085728" evidence="2">
    <location>
        <begin position="21"/>
        <end position="57"/>
    </location>
</feature>
<dbReference type="InterPro" id="IPR013424">
    <property type="entry name" value="Ice-binding_C"/>
</dbReference>
<evidence type="ECO:0000313" key="3">
    <source>
        <dbReference type="EMBL" id="RPF72227.1"/>
    </source>
</evidence>